<evidence type="ECO:0000313" key="7">
    <source>
        <dbReference type="EMBL" id="RZD16804.1"/>
    </source>
</evidence>
<evidence type="ECO:0000256" key="2">
    <source>
        <dbReference type="ARBA" id="ARBA00023002"/>
    </source>
</evidence>
<evidence type="ECO:0000256" key="3">
    <source>
        <dbReference type="ARBA" id="ARBA00023004"/>
    </source>
</evidence>
<gene>
    <name evidence="7" type="ORF">EVJ46_00770</name>
</gene>
<dbReference type="GO" id="GO:0016491">
    <property type="term" value="F:oxidoreductase activity"/>
    <property type="evidence" value="ECO:0007669"/>
    <property type="project" value="UniProtKB-KW"/>
</dbReference>
<reference evidence="7 8" key="1">
    <citation type="journal article" date="2019" name="ISME J.">
        <title>Insights into ecological role of a new deltaproteobacterial order Candidatus Acidulodesulfobacterales by metagenomics and metatranscriptomics.</title>
        <authorList>
            <person name="Tan S."/>
            <person name="Liu J."/>
            <person name="Fang Y."/>
            <person name="Hedlund B.P."/>
            <person name="Lian Z.H."/>
            <person name="Huang L.Y."/>
            <person name="Li J.T."/>
            <person name="Huang L.N."/>
            <person name="Li W.J."/>
            <person name="Jiang H.C."/>
            <person name="Dong H.L."/>
            <person name="Shu W.S."/>
        </authorList>
    </citation>
    <scope>NUCLEOTIDE SEQUENCE [LARGE SCALE GENOMIC DNA]</scope>
    <source>
        <strain evidence="7">AP2</strain>
    </source>
</reference>
<dbReference type="AlphaFoldDB" id="A0A519BHS1"/>
<comment type="caution">
    <text evidence="7">The sequence shown here is derived from an EMBL/GenBank/DDBJ whole genome shotgun (WGS) entry which is preliminary data.</text>
</comment>
<proteinExistence type="predicted"/>
<feature type="region of interest" description="Disordered" evidence="5">
    <location>
        <begin position="1"/>
        <end position="21"/>
    </location>
</feature>
<accession>A0A519BHS1</accession>
<keyword evidence="3" id="KW-0408">Iron</keyword>
<feature type="domain" description="F420-non-reducing hydrogenase iron-sulfur subunit D" evidence="6">
    <location>
        <begin position="30"/>
        <end position="151"/>
    </location>
</feature>
<protein>
    <submittedName>
        <fullName evidence="7">Hydrogenase iron-sulfur subunit</fullName>
    </submittedName>
</protein>
<sequence length="161" mass="18199">MENNIVEDVQNDRNNKEYSAGTAKDKEPRIIAFVCNWCTYNGADLAGTSRMKYAENVRVIKLPCTGRIDPLFVVEAFKKGAKGVLVSGCHPGDCHYTSGNYHSRRKYTAFRDLLSYLGVDINRVEFSWISASEGNKWVSVINEFTDKIKSLQDNSDIFSKK</sequence>
<evidence type="ECO:0000256" key="5">
    <source>
        <dbReference type="SAM" id="MobiDB-lite"/>
    </source>
</evidence>
<evidence type="ECO:0000259" key="6">
    <source>
        <dbReference type="Pfam" id="PF02662"/>
    </source>
</evidence>
<keyword evidence="4" id="KW-0411">Iron-sulfur</keyword>
<keyword evidence="2" id="KW-0560">Oxidoreductase</keyword>
<organism evidence="7 8">
    <name type="scientific">Acididesulfobacter guangdongensis</name>
    <dbReference type="NCBI Taxonomy" id="2597225"/>
    <lineage>
        <taxon>Bacteria</taxon>
        <taxon>Deltaproteobacteria</taxon>
        <taxon>Candidatus Acidulodesulfobacterales</taxon>
        <taxon>Candidatus Acididesulfobacter</taxon>
    </lineage>
</organism>
<evidence type="ECO:0000256" key="1">
    <source>
        <dbReference type="ARBA" id="ARBA00022723"/>
    </source>
</evidence>
<dbReference type="Pfam" id="PF02662">
    <property type="entry name" value="FlpD"/>
    <property type="match status" value="1"/>
</dbReference>
<keyword evidence="1" id="KW-0479">Metal-binding</keyword>
<name>A0A519BHS1_ACIG2</name>
<dbReference type="GO" id="GO:0051536">
    <property type="term" value="F:iron-sulfur cluster binding"/>
    <property type="evidence" value="ECO:0007669"/>
    <property type="project" value="UniProtKB-KW"/>
</dbReference>
<dbReference type="Proteomes" id="UP000316562">
    <property type="component" value="Unassembled WGS sequence"/>
</dbReference>
<dbReference type="GO" id="GO:0046872">
    <property type="term" value="F:metal ion binding"/>
    <property type="evidence" value="ECO:0007669"/>
    <property type="project" value="UniProtKB-KW"/>
</dbReference>
<dbReference type="EMBL" id="SGBC01000001">
    <property type="protein sequence ID" value="RZD16804.1"/>
    <property type="molecule type" value="Genomic_DNA"/>
</dbReference>
<evidence type="ECO:0000313" key="8">
    <source>
        <dbReference type="Proteomes" id="UP000316562"/>
    </source>
</evidence>
<evidence type="ECO:0000256" key="4">
    <source>
        <dbReference type="ARBA" id="ARBA00023014"/>
    </source>
</evidence>
<dbReference type="InterPro" id="IPR003813">
    <property type="entry name" value="MvhD/FlpD"/>
</dbReference>